<evidence type="ECO:0000313" key="2">
    <source>
        <dbReference type="EMBL" id="QDU84509.1"/>
    </source>
</evidence>
<proteinExistence type="predicted"/>
<dbReference type="OrthoDB" id="9807195at2"/>
<dbReference type="AlphaFoldDB" id="A0A518CZ55"/>
<dbReference type="GO" id="GO:0008894">
    <property type="term" value="F:guanosine-5'-triphosphate,3'-diphosphate diphosphatase activity"/>
    <property type="evidence" value="ECO:0007669"/>
    <property type="project" value="UniProtKB-EC"/>
</dbReference>
<dbReference type="InterPro" id="IPR050273">
    <property type="entry name" value="GppA/Ppx_hydrolase"/>
</dbReference>
<keyword evidence="3" id="KW-1185">Reference proteome</keyword>
<dbReference type="InterPro" id="IPR003695">
    <property type="entry name" value="Ppx_GppA_N"/>
</dbReference>
<dbReference type="CDD" id="cd24054">
    <property type="entry name" value="ASKHA_NBD_AaPPX-GppA_MtPPX2-like"/>
    <property type="match status" value="1"/>
</dbReference>
<evidence type="ECO:0000259" key="1">
    <source>
        <dbReference type="Pfam" id="PF02541"/>
    </source>
</evidence>
<accession>A0A518CZ55</accession>
<dbReference type="EC" id="3.6.1.40" evidence="2"/>
<sequence>MRGVNSSNAQLPDAAPASSVAAIDVGTHTALLLIAQRLEDGSLETVEDHAFAARLGSGMSEDGSLSNESRRRTLDVLTTFARRIELHGIPSSAVAAVSTAVLRRARDREAFCDEVRRTTGLELRVIEGRDEARLSWLGAAHADACALIDVGGGSTEILGPSGEFLASVPVGAAWATEQFGTGGVEPVGGGFDPEAMGGLERSADAAFVASGVTALDAGPSARFATLVGGAAVNLGCLVAGAGAFDHRVGEGVEVTSAEASAWARRIALLGLEERYDLPIEPDRAAVLPAGLALLGRALLHLGLERARVTGRGVRHGLAIELAARL</sequence>
<dbReference type="Gene3D" id="3.30.420.150">
    <property type="entry name" value="Exopolyphosphatase. Domain 2"/>
    <property type="match status" value="1"/>
</dbReference>
<dbReference type="SUPFAM" id="SSF53067">
    <property type="entry name" value="Actin-like ATPase domain"/>
    <property type="match status" value="2"/>
</dbReference>
<dbReference type="PANTHER" id="PTHR30005:SF0">
    <property type="entry name" value="RETROGRADE REGULATION PROTEIN 2"/>
    <property type="match status" value="1"/>
</dbReference>
<dbReference type="Pfam" id="PF02541">
    <property type="entry name" value="Ppx-GppA"/>
    <property type="match status" value="1"/>
</dbReference>
<dbReference type="InterPro" id="IPR043129">
    <property type="entry name" value="ATPase_NBD"/>
</dbReference>
<evidence type="ECO:0000313" key="3">
    <source>
        <dbReference type="Proteomes" id="UP000319342"/>
    </source>
</evidence>
<gene>
    <name evidence="2" type="primary">gppA</name>
    <name evidence="2" type="ORF">Pla163_16190</name>
</gene>
<dbReference type="EMBL" id="CP036290">
    <property type="protein sequence ID" value="QDU84509.1"/>
    <property type="molecule type" value="Genomic_DNA"/>
</dbReference>
<feature type="domain" description="Ppx/GppA phosphatase N-terminal" evidence="1">
    <location>
        <begin position="38"/>
        <end position="322"/>
    </location>
</feature>
<reference evidence="2 3" key="1">
    <citation type="submission" date="2019-02" db="EMBL/GenBank/DDBJ databases">
        <title>Deep-cultivation of Planctomycetes and their phenomic and genomic characterization uncovers novel biology.</title>
        <authorList>
            <person name="Wiegand S."/>
            <person name="Jogler M."/>
            <person name="Boedeker C."/>
            <person name="Pinto D."/>
            <person name="Vollmers J."/>
            <person name="Rivas-Marin E."/>
            <person name="Kohn T."/>
            <person name="Peeters S.H."/>
            <person name="Heuer A."/>
            <person name="Rast P."/>
            <person name="Oberbeckmann S."/>
            <person name="Bunk B."/>
            <person name="Jeske O."/>
            <person name="Meyerdierks A."/>
            <person name="Storesund J.E."/>
            <person name="Kallscheuer N."/>
            <person name="Luecker S."/>
            <person name="Lage O.M."/>
            <person name="Pohl T."/>
            <person name="Merkel B.J."/>
            <person name="Hornburger P."/>
            <person name="Mueller R.-W."/>
            <person name="Bruemmer F."/>
            <person name="Labrenz M."/>
            <person name="Spormann A.M."/>
            <person name="Op den Camp H."/>
            <person name="Overmann J."/>
            <person name="Amann R."/>
            <person name="Jetten M.S.M."/>
            <person name="Mascher T."/>
            <person name="Medema M.H."/>
            <person name="Devos D.P."/>
            <person name="Kaster A.-K."/>
            <person name="Ovreas L."/>
            <person name="Rohde M."/>
            <person name="Galperin M.Y."/>
            <person name="Jogler C."/>
        </authorList>
    </citation>
    <scope>NUCLEOTIDE SEQUENCE [LARGE SCALE GENOMIC DNA]</scope>
    <source>
        <strain evidence="2 3">Pla163</strain>
    </source>
</reference>
<organism evidence="2 3">
    <name type="scientific">Rohdeia mirabilis</name>
    <dbReference type="NCBI Taxonomy" id="2528008"/>
    <lineage>
        <taxon>Bacteria</taxon>
        <taxon>Pseudomonadati</taxon>
        <taxon>Planctomycetota</taxon>
        <taxon>Planctomycetia</taxon>
        <taxon>Planctomycetia incertae sedis</taxon>
        <taxon>Rohdeia</taxon>
    </lineage>
</organism>
<keyword evidence="2" id="KW-0378">Hydrolase</keyword>
<dbReference type="PANTHER" id="PTHR30005">
    <property type="entry name" value="EXOPOLYPHOSPHATASE"/>
    <property type="match status" value="1"/>
</dbReference>
<dbReference type="Proteomes" id="UP000319342">
    <property type="component" value="Chromosome"/>
</dbReference>
<dbReference type="Gene3D" id="3.30.420.40">
    <property type="match status" value="1"/>
</dbReference>
<protein>
    <submittedName>
        <fullName evidence="2">Guanosine-5'-triphosphate,3'-diphosphate pyrophosphatase</fullName>
        <ecNumber evidence="2">3.6.1.40</ecNumber>
    </submittedName>
</protein>
<name>A0A518CZ55_9BACT</name>